<sequence length="321" mass="36278">MKKSLSFILLFLILCLCCCTGTAERKTVEKDRYYLGAMRVVKCRDYVSLREAPYKTATVLAKVPLDSIVLYCNNNVAKYAPSNYKKQAKLFIRCEYDGMEGYILKQYLKPAPEAEPAETRAFNSIMSREEIIGNGSIALDWKEFNVAVLAAYEVMQEGDDNWEYLRVGCFIDDQPIWGYTEGVKQTGQFQNLRAFMGGTEDEPQVYVYDAQYGLIMLDLMDGIDMWTIMENVCSFGDAAIHTVDTESGDMFIAGTDGPAPIAVNCEGYVMWKAEIDDPDVYGPYEIILNPYDIQVNYESGKTVRLDYRTGAVIGVSDLEKY</sequence>
<evidence type="ECO:0000313" key="1">
    <source>
        <dbReference type="EMBL" id="QUC68088.1"/>
    </source>
</evidence>
<accession>A0AC61N9Y0</accession>
<reference evidence="1" key="1">
    <citation type="submission" date="2021-01" db="EMBL/GenBank/DDBJ databases">
        <title>Complete genome sequence of Clostridiales bacterium R-7.</title>
        <authorList>
            <person name="Mahoney-Kurpe S.C."/>
            <person name="Palevich N."/>
            <person name="Koike S."/>
            <person name="Moon C.D."/>
            <person name="Attwood G.T."/>
        </authorList>
    </citation>
    <scope>NUCLEOTIDE SEQUENCE</scope>
    <source>
        <strain evidence="1">R-7</strain>
    </source>
</reference>
<evidence type="ECO:0000313" key="2">
    <source>
        <dbReference type="Proteomes" id="UP000682782"/>
    </source>
</evidence>
<keyword evidence="2" id="KW-1185">Reference proteome</keyword>
<proteinExistence type="predicted"/>
<name>A0AC61N9Y0_9FIRM</name>
<protein>
    <submittedName>
        <fullName evidence="1">Uncharacterized protein</fullName>
    </submittedName>
</protein>
<organism evidence="1 2">
    <name type="scientific">Aristaeella hokkaidonensis</name>
    <dbReference type="NCBI Taxonomy" id="3046382"/>
    <lineage>
        <taxon>Bacteria</taxon>
        <taxon>Bacillati</taxon>
        <taxon>Bacillota</taxon>
        <taxon>Clostridia</taxon>
        <taxon>Eubacteriales</taxon>
        <taxon>Aristaeellaceae</taxon>
        <taxon>Aristaeella</taxon>
    </lineage>
</organism>
<gene>
    <name evidence="1" type="ORF">JYE49_05185</name>
</gene>
<dbReference type="Proteomes" id="UP000682782">
    <property type="component" value="Chromosome"/>
</dbReference>
<dbReference type="EMBL" id="CP068393">
    <property type="protein sequence ID" value="QUC68088.1"/>
    <property type="molecule type" value="Genomic_DNA"/>
</dbReference>